<feature type="transmembrane region" description="Helical" evidence="1">
    <location>
        <begin position="43"/>
        <end position="62"/>
    </location>
</feature>
<evidence type="ECO:0000313" key="3">
    <source>
        <dbReference type="Proteomes" id="UP000516349"/>
    </source>
</evidence>
<feature type="transmembrane region" description="Helical" evidence="1">
    <location>
        <begin position="136"/>
        <end position="158"/>
    </location>
</feature>
<accession>A0A7H1NSM7</accession>
<feature type="transmembrane region" description="Helical" evidence="1">
    <location>
        <begin position="74"/>
        <end position="95"/>
    </location>
</feature>
<proteinExistence type="predicted"/>
<evidence type="ECO:0000256" key="1">
    <source>
        <dbReference type="SAM" id="Phobius"/>
    </source>
</evidence>
<keyword evidence="1" id="KW-1133">Transmembrane helix</keyword>
<dbReference type="AlphaFoldDB" id="A0A7H1NSM7"/>
<evidence type="ECO:0008006" key="4">
    <source>
        <dbReference type="Google" id="ProtNLM"/>
    </source>
</evidence>
<dbReference type="Proteomes" id="UP000516349">
    <property type="component" value="Chromosome"/>
</dbReference>
<name>A0A7H1NSM7_9PROT</name>
<keyword evidence="1" id="KW-0472">Membrane</keyword>
<organism evidence="2 3">
    <name type="scientific">Entomobacter blattae</name>
    <dbReference type="NCBI Taxonomy" id="2762277"/>
    <lineage>
        <taxon>Bacteria</taxon>
        <taxon>Pseudomonadati</taxon>
        <taxon>Pseudomonadota</taxon>
        <taxon>Alphaproteobacteria</taxon>
        <taxon>Acetobacterales</taxon>
        <taxon>Acetobacteraceae</taxon>
        <taxon>Entomobacter</taxon>
    </lineage>
</organism>
<gene>
    <name evidence="2" type="ORF">JGUZn3_15640</name>
</gene>
<feature type="transmembrane region" description="Helical" evidence="1">
    <location>
        <begin position="107"/>
        <end position="130"/>
    </location>
</feature>
<reference evidence="2 3" key="1">
    <citation type="submission" date="2020-08" db="EMBL/GenBank/DDBJ databases">
        <title>Complete genome sequence of Entomobacter blattae G55GP.</title>
        <authorList>
            <person name="Poehlein A."/>
            <person name="Guzman J."/>
            <person name="Daniel R."/>
            <person name="Vilcinskas A."/>
        </authorList>
    </citation>
    <scope>NUCLEOTIDE SEQUENCE [LARGE SCALE GENOMIC DNA]</scope>
    <source>
        <strain evidence="2 3">G55GP</strain>
    </source>
</reference>
<dbReference type="KEGG" id="ebla:JGUZn3_15640"/>
<feature type="transmembrane region" description="Helical" evidence="1">
    <location>
        <begin position="170"/>
        <end position="190"/>
    </location>
</feature>
<dbReference type="EMBL" id="CP060244">
    <property type="protein sequence ID" value="QNT78787.1"/>
    <property type="molecule type" value="Genomic_DNA"/>
</dbReference>
<keyword evidence="1" id="KW-0812">Transmembrane</keyword>
<evidence type="ECO:0000313" key="2">
    <source>
        <dbReference type="EMBL" id="QNT78787.1"/>
    </source>
</evidence>
<sequence length="212" mass="24028">MKQYKPRSGKGSSQVTHIARGLWALARGKPNSFQLLGEDKESFLRALAPHIALILVSFFVRLKSDTTLISIKWALFSLCSLLFFPVVIQLLSGVFKRREYWLRFTVAYLWSIWIVGCAFALILLLGSLFVHSSNPLIVKAALIIPVIYSLWLTFFMILNGLKLKMPFGILFFLCLFGINLLGGVAMLFLFHNEFLHYQELLQGLPPINGMTS</sequence>
<keyword evidence="3" id="KW-1185">Reference proteome</keyword>
<dbReference type="RefSeq" id="WP_203413018.1">
    <property type="nucleotide sequence ID" value="NZ_CP060244.1"/>
</dbReference>
<protein>
    <recommendedName>
        <fullName evidence="4">Yip1 domain-containing protein</fullName>
    </recommendedName>
</protein>